<evidence type="ECO:0000313" key="1">
    <source>
        <dbReference type="EMBL" id="HGG00564.1"/>
    </source>
</evidence>
<comment type="caution">
    <text evidence="1">The sequence shown here is derived from an EMBL/GenBank/DDBJ whole genome shotgun (WGS) entry which is preliminary data.</text>
</comment>
<protein>
    <recommendedName>
        <fullName evidence="2">HEAT repeat domain-containing protein</fullName>
    </recommendedName>
</protein>
<dbReference type="AlphaFoldDB" id="A0A7C3ZLB1"/>
<proteinExistence type="predicted"/>
<organism evidence="1">
    <name type="scientific">Planktothricoides sp. SpSt-374</name>
    <dbReference type="NCBI Taxonomy" id="2282167"/>
    <lineage>
        <taxon>Bacteria</taxon>
        <taxon>Bacillati</taxon>
        <taxon>Cyanobacteriota</taxon>
        <taxon>Cyanophyceae</taxon>
        <taxon>Oscillatoriophycideae</taxon>
        <taxon>Oscillatoriales</taxon>
        <taxon>Oscillatoriaceae</taxon>
        <taxon>Planktothricoides</taxon>
    </lineage>
</organism>
<reference evidence="1" key="1">
    <citation type="journal article" date="2020" name="mSystems">
        <title>Genome- and Community-Level Interaction Insights into Carbon Utilization and Element Cycling Functions of Hydrothermarchaeota in Hydrothermal Sediment.</title>
        <authorList>
            <person name="Zhou Z."/>
            <person name="Liu Y."/>
            <person name="Xu W."/>
            <person name="Pan J."/>
            <person name="Luo Z.H."/>
            <person name="Li M."/>
        </authorList>
    </citation>
    <scope>NUCLEOTIDE SEQUENCE [LARGE SCALE GENOMIC DNA]</scope>
    <source>
        <strain evidence="1">SpSt-374</strain>
    </source>
</reference>
<name>A0A7C3ZLB1_9CYAN</name>
<gene>
    <name evidence="1" type="ORF">ENR15_07900</name>
</gene>
<sequence>MIEDKSVKTSNVQNSVISTGNVVGNITNTHSTSAQQKNLTEAAAEIQQLLAQLSQSYPTTTAKEKRDLAIKAIEEIDKNPDIKAKVINALRAGGTAALMELINNPVVRILTPMLDSLLEDAN</sequence>
<dbReference type="EMBL" id="DSPX01000078">
    <property type="protein sequence ID" value="HGG00564.1"/>
    <property type="molecule type" value="Genomic_DNA"/>
</dbReference>
<accession>A0A7C3ZLB1</accession>
<evidence type="ECO:0008006" key="2">
    <source>
        <dbReference type="Google" id="ProtNLM"/>
    </source>
</evidence>